<dbReference type="SMART" id="SM00220">
    <property type="entry name" value="S_TKc"/>
    <property type="match status" value="1"/>
</dbReference>
<keyword evidence="12 21" id="KW-0547">Nucleotide-binding</keyword>
<comment type="subcellular location">
    <subcellularLocation>
        <location evidence="1">Cell membrane</location>
    </subcellularLocation>
    <subcellularLocation>
        <location evidence="2">Membrane</location>
        <topology evidence="2">Single-pass type I membrane protein</topology>
    </subcellularLocation>
</comment>
<keyword evidence="9" id="KW-0812">Transmembrane</keyword>
<evidence type="ECO:0000256" key="10">
    <source>
        <dbReference type="ARBA" id="ARBA00022729"/>
    </source>
</evidence>
<evidence type="ECO:0000256" key="6">
    <source>
        <dbReference type="ARBA" id="ARBA00022475"/>
    </source>
</evidence>
<feature type="binding site" evidence="21">
    <location>
        <position position="379"/>
    </location>
    <ligand>
        <name>ATP</name>
        <dbReference type="ChEBI" id="CHEBI:30616"/>
    </ligand>
</feature>
<dbReference type="Pfam" id="PF00069">
    <property type="entry name" value="Pkinase"/>
    <property type="match status" value="1"/>
</dbReference>
<evidence type="ECO:0000256" key="4">
    <source>
        <dbReference type="ARBA" id="ARBA00010217"/>
    </source>
</evidence>
<dbReference type="PANTHER" id="PTHR27007">
    <property type="match status" value="1"/>
</dbReference>
<evidence type="ECO:0000256" key="21">
    <source>
        <dbReference type="PROSITE-ProRule" id="PRU10141"/>
    </source>
</evidence>
<comment type="similarity">
    <text evidence="4">In the C-terminal section; belongs to the protein kinase superfamily. Ser/Thr protein kinase family.</text>
</comment>
<dbReference type="eggNOG" id="ENOG502QSJ4">
    <property type="taxonomic scope" value="Eukaryota"/>
</dbReference>
<dbReference type="HOGENOM" id="CLU_000288_62_3_1"/>
<keyword evidence="7" id="KW-0723">Serine/threonine-protein kinase</keyword>
<keyword evidence="18" id="KW-0325">Glycoprotein</keyword>
<dbReference type="SUPFAM" id="SSF56112">
    <property type="entry name" value="Protein kinase-like (PK-like)"/>
    <property type="match status" value="1"/>
</dbReference>
<evidence type="ECO:0000256" key="14">
    <source>
        <dbReference type="ARBA" id="ARBA00022840"/>
    </source>
</evidence>
<dbReference type="FunFam" id="1.10.510.10:FF:000517">
    <property type="entry name" value="Putative receptor kinase Lecrk"/>
    <property type="match status" value="1"/>
</dbReference>
<accession>K7UQ35</accession>
<dbReference type="ExpressionAtlas" id="K7UQ35">
    <property type="expression patterns" value="baseline and differential"/>
</dbReference>
<evidence type="ECO:0000256" key="8">
    <source>
        <dbReference type="ARBA" id="ARBA00022679"/>
    </source>
</evidence>
<dbReference type="AlphaFoldDB" id="K7UQ35"/>
<evidence type="ECO:0000256" key="7">
    <source>
        <dbReference type="ARBA" id="ARBA00022527"/>
    </source>
</evidence>
<keyword evidence="17 24" id="KW-0675">Receptor</keyword>
<evidence type="ECO:0000256" key="16">
    <source>
        <dbReference type="ARBA" id="ARBA00023136"/>
    </source>
</evidence>
<keyword evidence="6" id="KW-1003">Cell membrane</keyword>
<dbReference type="Proteomes" id="UP000007305">
    <property type="component" value="Chromosome 4"/>
</dbReference>
<evidence type="ECO:0000256" key="9">
    <source>
        <dbReference type="ARBA" id="ARBA00022692"/>
    </source>
</evidence>
<keyword evidence="27" id="KW-1267">Proteomics identification</keyword>
<organism evidence="24">
    <name type="scientific">Zea mays</name>
    <name type="common">Maize</name>
    <dbReference type="NCBI Taxonomy" id="4577"/>
    <lineage>
        <taxon>Eukaryota</taxon>
        <taxon>Viridiplantae</taxon>
        <taxon>Streptophyta</taxon>
        <taxon>Embryophyta</taxon>
        <taxon>Tracheophyta</taxon>
        <taxon>Spermatophyta</taxon>
        <taxon>Magnoliopsida</taxon>
        <taxon>Liliopsida</taxon>
        <taxon>Poales</taxon>
        <taxon>Poaceae</taxon>
        <taxon>PACMAD clade</taxon>
        <taxon>Panicoideae</taxon>
        <taxon>Andropogonodae</taxon>
        <taxon>Andropogoneae</taxon>
        <taxon>Tripsacinae</taxon>
        <taxon>Zea</taxon>
    </lineage>
</organism>
<evidence type="ECO:0000256" key="11">
    <source>
        <dbReference type="ARBA" id="ARBA00022734"/>
    </source>
</evidence>
<feature type="domain" description="Protein kinase" evidence="23">
    <location>
        <begin position="349"/>
        <end position="633"/>
    </location>
</feature>
<dbReference type="FunFam" id="2.60.120.200:FF:000051">
    <property type="entry name" value="L-type lectin-domain containing receptor kinase V.9"/>
    <property type="match status" value="1"/>
</dbReference>
<reference evidence="25" key="4">
    <citation type="submission" date="2021-05" db="UniProtKB">
        <authorList>
            <consortium name="EnsemblPlants"/>
        </authorList>
    </citation>
    <scope>IDENTIFICATION</scope>
    <source>
        <strain evidence="25">cv. B73</strain>
    </source>
</reference>
<evidence type="ECO:0000256" key="3">
    <source>
        <dbReference type="ARBA" id="ARBA00008536"/>
    </source>
</evidence>
<dbReference type="FunFam" id="3.30.200.20:FF:000112">
    <property type="entry name" value="Lectin-domain containing receptor kinase A4.3"/>
    <property type="match status" value="1"/>
</dbReference>
<dbReference type="Gene3D" id="3.30.200.20">
    <property type="entry name" value="Phosphorylase Kinase, domain 1"/>
    <property type="match status" value="1"/>
</dbReference>
<evidence type="ECO:0000313" key="25">
    <source>
        <dbReference type="EnsemblPlants" id="Zm00001eb203630_P001"/>
    </source>
</evidence>
<evidence type="ECO:0000256" key="12">
    <source>
        <dbReference type="ARBA" id="ARBA00022741"/>
    </source>
</evidence>
<comment type="catalytic activity">
    <reaction evidence="19">
        <text>L-threonyl-[protein] + ATP = O-phospho-L-threonyl-[protein] + ADP + H(+)</text>
        <dbReference type="Rhea" id="RHEA:46608"/>
        <dbReference type="Rhea" id="RHEA-COMP:11060"/>
        <dbReference type="Rhea" id="RHEA-COMP:11605"/>
        <dbReference type="ChEBI" id="CHEBI:15378"/>
        <dbReference type="ChEBI" id="CHEBI:30013"/>
        <dbReference type="ChEBI" id="CHEBI:30616"/>
        <dbReference type="ChEBI" id="CHEBI:61977"/>
        <dbReference type="ChEBI" id="CHEBI:456216"/>
        <dbReference type="EC" id="2.7.11.1"/>
    </reaction>
    <physiologicalReaction direction="left-to-right" evidence="19">
        <dbReference type="Rhea" id="RHEA:46609"/>
    </physiologicalReaction>
</comment>
<feature type="signal peptide" evidence="22">
    <location>
        <begin position="1"/>
        <end position="20"/>
    </location>
</feature>
<comment type="catalytic activity">
    <reaction evidence="20">
        <text>L-seryl-[protein] + ATP = O-phospho-L-seryl-[protein] + ADP + H(+)</text>
        <dbReference type="Rhea" id="RHEA:17989"/>
        <dbReference type="Rhea" id="RHEA-COMP:9863"/>
        <dbReference type="Rhea" id="RHEA-COMP:11604"/>
        <dbReference type="ChEBI" id="CHEBI:15378"/>
        <dbReference type="ChEBI" id="CHEBI:29999"/>
        <dbReference type="ChEBI" id="CHEBI:30616"/>
        <dbReference type="ChEBI" id="CHEBI:83421"/>
        <dbReference type="ChEBI" id="CHEBI:456216"/>
        <dbReference type="EC" id="2.7.11.1"/>
    </reaction>
    <physiologicalReaction direction="left-to-right" evidence="20">
        <dbReference type="Rhea" id="RHEA:17990"/>
    </physiologicalReaction>
</comment>
<evidence type="ECO:0000256" key="5">
    <source>
        <dbReference type="ARBA" id="ARBA00012513"/>
    </source>
</evidence>
<dbReference type="InterPro" id="IPR008271">
    <property type="entry name" value="Ser/Thr_kinase_AS"/>
</dbReference>
<comment type="similarity">
    <text evidence="3">In the N-terminal section; belongs to the leguminous lectin family.</text>
</comment>
<feature type="chain" id="PRO_5011207613" description="non-specific serine/threonine protein kinase" evidence="22">
    <location>
        <begin position="21"/>
        <end position="683"/>
    </location>
</feature>
<dbReference type="SUPFAM" id="SSF49899">
    <property type="entry name" value="Concanavalin A-like lectins/glucanases"/>
    <property type="match status" value="1"/>
</dbReference>
<name>K7UQ35_MAIZE</name>
<evidence type="ECO:0000256" key="15">
    <source>
        <dbReference type="ARBA" id="ARBA00022989"/>
    </source>
</evidence>
<dbReference type="EC" id="2.7.11.1" evidence="5"/>
<dbReference type="Gene3D" id="1.10.510.10">
    <property type="entry name" value="Transferase(Phosphotransferase) domain 1"/>
    <property type="match status" value="1"/>
</dbReference>
<dbReference type="CDD" id="cd06899">
    <property type="entry name" value="lectin_legume_LecRK_Arcelin_ConA"/>
    <property type="match status" value="1"/>
</dbReference>
<reference evidence="24" key="2">
    <citation type="submission" date="2015-12" db="EMBL/GenBank/DDBJ databases">
        <title>Update maize B73 reference genome by single molecule sequencing technologies.</title>
        <authorList>
            <consortium name="Maize Genome Sequencing Project"/>
            <person name="Ware D."/>
        </authorList>
    </citation>
    <scope>NUCLEOTIDE SEQUENCE</scope>
    <source>
        <tissue evidence="24">Seedling</tissue>
    </source>
</reference>
<keyword evidence="10 22" id="KW-0732">Signal</keyword>
<dbReference type="PaxDb" id="4577-GRMZM2G142037_P01"/>
<dbReference type="RefSeq" id="XP_008679762.1">
    <property type="nucleotide sequence ID" value="XM_008681540.3"/>
</dbReference>
<dbReference type="GO" id="GO:0042742">
    <property type="term" value="P:defense response to bacterium"/>
    <property type="evidence" value="ECO:0000318"/>
    <property type="project" value="GO_Central"/>
</dbReference>
<dbReference type="GO" id="GO:0002229">
    <property type="term" value="P:defense response to oomycetes"/>
    <property type="evidence" value="ECO:0000318"/>
    <property type="project" value="GO_Central"/>
</dbReference>
<dbReference type="InterPro" id="IPR011009">
    <property type="entry name" value="Kinase-like_dom_sf"/>
</dbReference>
<dbReference type="GeneID" id="100501941"/>
<evidence type="ECO:0000256" key="1">
    <source>
        <dbReference type="ARBA" id="ARBA00004236"/>
    </source>
</evidence>
<dbReference type="OrthoDB" id="543442at2759"/>
<sequence length="683" mass="74969">MSSLLKLVVFLGLTFATSFARSNDPMFAYNGFSNTNLELDGTASITENGLLELTNGKVMSKGHAFFPDPLRFRRSPNSTVQSFSASFVFGIISVYNNLSSHGLAMFVAPGKDFSAATPVGYLGLFNAQNDGNGTNRVFALELDTYQNSEFQDIDNNHVGINVNGLHSVESHAAGFYRDRNGTSESFEDLTLCSQQAMQVWVDYDSESARISSTVAPLNTARPKRPTVSASYNLSAVLADVAYVGFSSSTGKINSRHYVLGWSFAMNGPAPAIDTSSLPKLPLARSKPHRPVLEVVLPVATAALLVAAGAVVFLSVRRHIRYAELREDWEVEFGPHRFSYKDLFRATEGFGDKNLLGTGGFGRVYRGVLPRSKLKVAVKKVSHDSKQGMKEFIAEVVSIGRLQHRNLVKLLGYCRRKGELLLVYDYVPNGSLDRYLYGRNGNQQAMAAAPATLDWSRRFRIIKGIACGLLYLHEEWEKVVIHRDIKASNVLLDDDMNARLGDFGLARLYDHGVDPQTTHVVGTIGYLAPELACTGKATPLTDVFAFGVFVLEVACGRRPIKHSEAQQNRLVLFDWVFQHLQNGSLTDAIDGRLKGDYDVDEACLALKLGLLCSHPFASARPSMRQVMQYLHGDVSPPELAPTHQSFEALALMQEDGFDPYIMSYPSSTATASIGTVSATMSQGR</sequence>
<keyword evidence="15" id="KW-1133">Transmembrane helix</keyword>
<reference evidence="25" key="3">
    <citation type="submission" date="2019-07" db="EMBL/GenBank/DDBJ databases">
        <authorList>
            <person name="Seetharam A."/>
            <person name="Woodhouse M."/>
            <person name="Cannon E."/>
        </authorList>
    </citation>
    <scope>NUCLEOTIDE SEQUENCE [LARGE SCALE GENOMIC DNA]</scope>
    <source>
        <strain evidence="25">cv. B73</strain>
    </source>
</reference>
<evidence type="ECO:0000256" key="19">
    <source>
        <dbReference type="ARBA" id="ARBA00048659"/>
    </source>
</evidence>
<dbReference type="InterPro" id="IPR013320">
    <property type="entry name" value="ConA-like_dom_sf"/>
</dbReference>
<evidence type="ECO:0000256" key="13">
    <source>
        <dbReference type="ARBA" id="ARBA00022777"/>
    </source>
</evidence>
<evidence type="ECO:0000256" key="18">
    <source>
        <dbReference type="ARBA" id="ARBA00023180"/>
    </source>
</evidence>
<dbReference type="GO" id="GO:1901001">
    <property type="term" value="P:negative regulation of response to salt stress"/>
    <property type="evidence" value="ECO:0007669"/>
    <property type="project" value="UniProtKB-ARBA"/>
</dbReference>
<dbReference type="CDD" id="cd14066">
    <property type="entry name" value="STKc_IRAK"/>
    <property type="match status" value="1"/>
</dbReference>
<dbReference type="InterPro" id="IPR000719">
    <property type="entry name" value="Prot_kinase_dom"/>
</dbReference>
<dbReference type="PROSITE" id="PS00107">
    <property type="entry name" value="PROTEIN_KINASE_ATP"/>
    <property type="match status" value="1"/>
</dbReference>
<keyword evidence="11 24" id="KW-0430">Lectin</keyword>
<evidence type="ECO:0000256" key="22">
    <source>
        <dbReference type="SAM" id="SignalP"/>
    </source>
</evidence>
<dbReference type="PROSITE" id="PS50011">
    <property type="entry name" value="PROTEIN_KINASE_DOM"/>
    <property type="match status" value="1"/>
</dbReference>
<dbReference type="Gramene" id="Zm00001eb203630_T001">
    <property type="protein sequence ID" value="Zm00001eb203630_P001"/>
    <property type="gene ID" value="Zm00001eb203630"/>
</dbReference>
<dbReference type="GO" id="GO:0004675">
    <property type="term" value="F:transmembrane receptor protein serine/threonine kinase activity"/>
    <property type="evidence" value="ECO:0000318"/>
    <property type="project" value="GO_Central"/>
</dbReference>
<dbReference type="GO" id="GO:0005886">
    <property type="term" value="C:plasma membrane"/>
    <property type="evidence" value="ECO:0000318"/>
    <property type="project" value="GO_Central"/>
</dbReference>
<evidence type="ECO:0000256" key="20">
    <source>
        <dbReference type="ARBA" id="ARBA00048977"/>
    </source>
</evidence>
<dbReference type="EMBL" id="CM000780">
    <property type="protein sequence ID" value="AQK59273.1"/>
    <property type="molecule type" value="Genomic_DNA"/>
</dbReference>
<dbReference type="InterPro" id="IPR001220">
    <property type="entry name" value="Legume_lectin_dom"/>
</dbReference>
<dbReference type="Pfam" id="PF00139">
    <property type="entry name" value="Lectin_legB"/>
    <property type="match status" value="1"/>
</dbReference>
<reference evidence="26" key="1">
    <citation type="journal article" date="2009" name="Science">
        <title>The B73 maize genome: complexity, diversity, and dynamics.</title>
        <authorList>
            <person name="Schnable P.S."/>
            <person name="Ware D."/>
            <person name="Fulton R.S."/>
            <person name="Stein J.C."/>
            <person name="Wei F."/>
            <person name="Pasternak S."/>
            <person name="Liang C."/>
            <person name="Zhang J."/>
            <person name="Fulton L."/>
            <person name="Graves T.A."/>
            <person name="Minx P."/>
            <person name="Reily A.D."/>
            <person name="Courtney L."/>
            <person name="Kruchowski S.S."/>
            <person name="Tomlinson C."/>
            <person name="Strong C."/>
            <person name="Delehaunty K."/>
            <person name="Fronick C."/>
            <person name="Courtney B."/>
            <person name="Rock S.M."/>
            <person name="Belter E."/>
            <person name="Du F."/>
            <person name="Kim K."/>
            <person name="Abbott R.M."/>
            <person name="Cotton M."/>
            <person name="Levy A."/>
            <person name="Marchetto P."/>
            <person name="Ochoa K."/>
            <person name="Jackson S.M."/>
            <person name="Gillam B."/>
            <person name="Chen W."/>
            <person name="Yan L."/>
            <person name="Higginbotham J."/>
            <person name="Cardenas M."/>
            <person name="Waligorski J."/>
            <person name="Applebaum E."/>
            <person name="Phelps L."/>
            <person name="Falcone J."/>
            <person name="Kanchi K."/>
            <person name="Thane T."/>
            <person name="Scimone A."/>
            <person name="Thane N."/>
            <person name="Henke J."/>
            <person name="Wang T."/>
            <person name="Ruppert J."/>
            <person name="Shah N."/>
            <person name="Rotter K."/>
            <person name="Hodges J."/>
            <person name="Ingenthron E."/>
            <person name="Cordes M."/>
            <person name="Kohlberg S."/>
            <person name="Sgro J."/>
            <person name="Delgado B."/>
            <person name="Mead K."/>
            <person name="Chinwalla A."/>
            <person name="Leonard S."/>
            <person name="Crouse K."/>
            <person name="Collura K."/>
            <person name="Kudrna D."/>
            <person name="Currie J."/>
            <person name="He R."/>
            <person name="Angelova A."/>
            <person name="Rajasekar S."/>
            <person name="Mueller T."/>
            <person name="Lomeli R."/>
            <person name="Scara G."/>
            <person name="Ko A."/>
            <person name="Delaney K."/>
            <person name="Wissotski M."/>
            <person name="Lopez G."/>
            <person name="Campos D."/>
            <person name="Braidotti M."/>
            <person name="Ashley E."/>
            <person name="Golser W."/>
            <person name="Kim H."/>
            <person name="Lee S."/>
            <person name="Lin J."/>
            <person name="Dujmic Z."/>
            <person name="Kim W."/>
            <person name="Talag J."/>
            <person name="Zuccolo A."/>
            <person name="Fan C."/>
            <person name="Sebastian A."/>
            <person name="Kramer M."/>
            <person name="Spiegel L."/>
            <person name="Nascimento L."/>
            <person name="Zutavern T."/>
            <person name="Miller B."/>
            <person name="Ambroise C."/>
            <person name="Muller S."/>
            <person name="Spooner W."/>
            <person name="Narechania A."/>
            <person name="Ren L."/>
            <person name="Wei S."/>
            <person name="Kumari S."/>
            <person name="Faga B."/>
            <person name="Levy M.J."/>
            <person name="McMahan L."/>
            <person name="Van Buren P."/>
            <person name="Vaughn M.W."/>
            <person name="Ying K."/>
            <person name="Yeh C.-T."/>
            <person name="Emrich S.J."/>
            <person name="Jia Y."/>
            <person name="Kalyanaraman A."/>
            <person name="Hsia A.-P."/>
            <person name="Barbazuk W.B."/>
            <person name="Baucom R.S."/>
            <person name="Brutnell T.P."/>
            <person name="Carpita N.C."/>
            <person name="Chaparro C."/>
            <person name="Chia J.-M."/>
            <person name="Deragon J.-M."/>
            <person name="Estill J.C."/>
            <person name="Fu Y."/>
            <person name="Jeddeloh J.A."/>
            <person name="Han Y."/>
            <person name="Lee H."/>
            <person name="Li P."/>
            <person name="Lisch D.R."/>
            <person name="Liu S."/>
            <person name="Liu Z."/>
            <person name="Nagel D.H."/>
            <person name="McCann M.C."/>
            <person name="SanMiguel P."/>
            <person name="Myers A.M."/>
            <person name="Nettleton D."/>
            <person name="Nguyen J."/>
            <person name="Penning B.W."/>
            <person name="Ponnala L."/>
            <person name="Schneider K.L."/>
            <person name="Schwartz D.C."/>
            <person name="Sharma A."/>
            <person name="Soderlund C."/>
            <person name="Springer N.M."/>
            <person name="Sun Q."/>
            <person name="Wang H."/>
            <person name="Waterman M."/>
            <person name="Westerman R."/>
            <person name="Wolfgruber T.K."/>
            <person name="Yang L."/>
            <person name="Yu Y."/>
            <person name="Zhang L."/>
            <person name="Zhou S."/>
            <person name="Zhu Q."/>
            <person name="Bennetzen J.L."/>
            <person name="Dawe R.K."/>
            <person name="Jiang J."/>
            <person name="Jiang N."/>
            <person name="Presting G.G."/>
            <person name="Wessler S.R."/>
            <person name="Aluru S."/>
            <person name="Martienssen R.A."/>
            <person name="Clifton S.W."/>
            <person name="McCombie W.R."/>
            <person name="Wing R.A."/>
            <person name="Wilson R.K."/>
        </authorList>
    </citation>
    <scope>NUCLEOTIDE SEQUENCE [LARGE SCALE GENOMIC DNA]</scope>
    <source>
        <strain evidence="26">cv. B73</strain>
    </source>
</reference>
<dbReference type="GO" id="GO:0005524">
    <property type="term" value="F:ATP binding"/>
    <property type="evidence" value="ECO:0007669"/>
    <property type="project" value="UniProtKB-UniRule"/>
</dbReference>
<keyword evidence="13 24" id="KW-0418">Kinase</keyword>
<evidence type="ECO:0000259" key="23">
    <source>
        <dbReference type="PROSITE" id="PS50011"/>
    </source>
</evidence>
<keyword evidence="16" id="KW-0472">Membrane</keyword>
<gene>
    <name evidence="25" type="primary">LOC100501941</name>
    <name evidence="24" type="ORF">ZEAMMB73_Zm00001d053322</name>
</gene>
<dbReference type="SMR" id="K7UQ35"/>
<dbReference type="InterPro" id="IPR050528">
    <property type="entry name" value="L-type_Lectin-RKs"/>
</dbReference>
<dbReference type="Gene3D" id="2.60.120.200">
    <property type="match status" value="1"/>
</dbReference>
<evidence type="ECO:0000256" key="17">
    <source>
        <dbReference type="ARBA" id="ARBA00023170"/>
    </source>
</evidence>
<evidence type="ECO:0007829" key="27">
    <source>
        <dbReference type="PeptideAtlas" id="K7UQ35"/>
    </source>
</evidence>
<evidence type="ECO:0000256" key="2">
    <source>
        <dbReference type="ARBA" id="ARBA00004479"/>
    </source>
</evidence>
<dbReference type="GO" id="GO:0030246">
    <property type="term" value="F:carbohydrate binding"/>
    <property type="evidence" value="ECO:0007669"/>
    <property type="project" value="UniProtKB-KW"/>
</dbReference>
<keyword evidence="26" id="KW-1185">Reference proteome</keyword>
<protein>
    <recommendedName>
        <fullName evidence="5">non-specific serine/threonine protein kinase</fullName>
        <ecNumber evidence="5">2.7.11.1</ecNumber>
    </recommendedName>
</protein>
<dbReference type="OMA" id="ITSHYIV"/>
<keyword evidence="8" id="KW-0808">Transferase</keyword>
<proteinExistence type="evidence at protein level"/>
<dbReference type="InterPro" id="IPR017441">
    <property type="entry name" value="Protein_kinase_ATP_BS"/>
</dbReference>
<evidence type="ECO:0000313" key="26">
    <source>
        <dbReference type="Proteomes" id="UP000007305"/>
    </source>
</evidence>
<dbReference type="EnsemblPlants" id="Zm00001eb203630_T001">
    <property type="protein sequence ID" value="Zm00001eb203630_P001"/>
    <property type="gene ID" value="Zm00001eb203630"/>
</dbReference>
<evidence type="ECO:0000313" key="24">
    <source>
        <dbReference type="EMBL" id="AQK59273.1"/>
    </source>
</evidence>
<dbReference type="KEGG" id="zma:100501941"/>
<keyword evidence="14 21" id="KW-0067">ATP-binding</keyword>
<dbReference type="PROSITE" id="PS00108">
    <property type="entry name" value="PROTEIN_KINASE_ST"/>
    <property type="match status" value="1"/>
</dbReference>